<accession>A0A6C0L939</accession>
<reference evidence="1" key="1">
    <citation type="journal article" date="2020" name="Nature">
        <title>Giant virus diversity and host interactions through global metagenomics.</title>
        <authorList>
            <person name="Schulz F."/>
            <person name="Roux S."/>
            <person name="Paez-Espino D."/>
            <person name="Jungbluth S."/>
            <person name="Walsh D.A."/>
            <person name="Denef V.J."/>
            <person name="McMahon K.D."/>
            <person name="Konstantinidis K.T."/>
            <person name="Eloe-Fadrosh E.A."/>
            <person name="Kyrpides N.C."/>
            <person name="Woyke T."/>
        </authorList>
    </citation>
    <scope>NUCLEOTIDE SEQUENCE</scope>
    <source>
        <strain evidence="1">GVMAG-M-3300027759-42</strain>
    </source>
</reference>
<name>A0A6C0L939_9ZZZZ</name>
<organism evidence="1">
    <name type="scientific">viral metagenome</name>
    <dbReference type="NCBI Taxonomy" id="1070528"/>
    <lineage>
        <taxon>unclassified sequences</taxon>
        <taxon>metagenomes</taxon>
        <taxon>organismal metagenomes</taxon>
    </lineage>
</organism>
<sequence>MSSSREPIKYIYFHNTTDLPLQICRWITGSNTLKSTRIGPNEKHLLHSSVGEWHMDSMFGDDVDCKIWEAAGLGKHHIVGKFRSEPCIQGNYSWMEYYEPFDCVYSETDGEVKGLITFIKH</sequence>
<proteinExistence type="predicted"/>
<dbReference type="AlphaFoldDB" id="A0A6C0L939"/>
<evidence type="ECO:0000313" key="1">
    <source>
        <dbReference type="EMBL" id="QHU26927.1"/>
    </source>
</evidence>
<protein>
    <submittedName>
        <fullName evidence="1">Uncharacterized protein</fullName>
    </submittedName>
</protein>
<dbReference type="EMBL" id="MN740446">
    <property type="protein sequence ID" value="QHU26927.1"/>
    <property type="molecule type" value="Genomic_DNA"/>
</dbReference>